<accession>A0ABQ2DXY1</accession>
<dbReference type="Proteomes" id="UP000606115">
    <property type="component" value="Unassembled WGS sequence"/>
</dbReference>
<dbReference type="EMBL" id="BMKX01000014">
    <property type="protein sequence ID" value="GGJ74246.1"/>
    <property type="molecule type" value="Genomic_DNA"/>
</dbReference>
<dbReference type="PANTHER" id="PTHR35908">
    <property type="entry name" value="HYPOTHETICAL FUSION PROTEIN"/>
    <property type="match status" value="1"/>
</dbReference>
<proteinExistence type="predicted"/>
<dbReference type="InterPro" id="IPR041581">
    <property type="entry name" value="Glyoxalase_6"/>
</dbReference>
<sequence>MLTTWTLTFDCAAPAQLASFWKAALGYVDAEAPAGFVSWEDWLIACEVPPAEWDDGAVICDPTGVGPQISMLKVPEAKIAKNRIHLDVKIGLGRDQPAEQRGARVEAKVEQLIQLGAKELSKHFMHGHLDHVVLSDPEGNEFCGLSAKKCVQKPLKTTNH</sequence>
<dbReference type="InterPro" id="IPR029068">
    <property type="entry name" value="Glyas_Bleomycin-R_OHBP_Dase"/>
</dbReference>
<dbReference type="Pfam" id="PF18029">
    <property type="entry name" value="Glyoxalase_6"/>
    <property type="match status" value="1"/>
</dbReference>
<dbReference type="RefSeq" id="WP_188687446.1">
    <property type="nucleotide sequence ID" value="NZ_BMKX01000014.1"/>
</dbReference>
<evidence type="ECO:0000313" key="3">
    <source>
        <dbReference type="Proteomes" id="UP000606115"/>
    </source>
</evidence>
<dbReference type="Gene3D" id="3.10.180.10">
    <property type="entry name" value="2,3-Dihydroxybiphenyl 1,2-Dioxygenase, domain 1"/>
    <property type="match status" value="1"/>
</dbReference>
<feature type="domain" description="Glyoxalase-like" evidence="1">
    <location>
        <begin position="7"/>
        <end position="143"/>
    </location>
</feature>
<evidence type="ECO:0000313" key="2">
    <source>
        <dbReference type="EMBL" id="GGJ74246.1"/>
    </source>
</evidence>
<dbReference type="PANTHER" id="PTHR35908:SF1">
    <property type="entry name" value="CONSERVED PROTEIN"/>
    <property type="match status" value="1"/>
</dbReference>
<gene>
    <name evidence="2" type="ORF">GCM10007173_36510</name>
</gene>
<organism evidence="2 3">
    <name type="scientific">Glutamicibacter ardleyensis</name>
    <dbReference type="NCBI Taxonomy" id="225894"/>
    <lineage>
        <taxon>Bacteria</taxon>
        <taxon>Bacillati</taxon>
        <taxon>Actinomycetota</taxon>
        <taxon>Actinomycetes</taxon>
        <taxon>Micrococcales</taxon>
        <taxon>Micrococcaceae</taxon>
        <taxon>Glutamicibacter</taxon>
    </lineage>
</organism>
<name>A0ABQ2DXY1_9MICC</name>
<reference evidence="3" key="1">
    <citation type="journal article" date="2019" name="Int. J. Syst. Evol. Microbiol.">
        <title>The Global Catalogue of Microorganisms (GCM) 10K type strain sequencing project: providing services to taxonomists for standard genome sequencing and annotation.</title>
        <authorList>
            <consortium name="The Broad Institute Genomics Platform"/>
            <consortium name="The Broad Institute Genome Sequencing Center for Infectious Disease"/>
            <person name="Wu L."/>
            <person name="Ma J."/>
        </authorList>
    </citation>
    <scope>NUCLEOTIDE SEQUENCE [LARGE SCALE GENOMIC DNA]</scope>
    <source>
        <strain evidence="3">CGMCC 1.3685</strain>
    </source>
</reference>
<evidence type="ECO:0000259" key="1">
    <source>
        <dbReference type="Pfam" id="PF18029"/>
    </source>
</evidence>
<dbReference type="GeneID" id="303305975"/>
<comment type="caution">
    <text evidence="2">The sequence shown here is derived from an EMBL/GenBank/DDBJ whole genome shotgun (WGS) entry which is preliminary data.</text>
</comment>
<keyword evidence="3" id="KW-1185">Reference proteome</keyword>
<protein>
    <submittedName>
        <fullName evidence="2">Glyoxalase</fullName>
    </submittedName>
</protein>